<dbReference type="InterPro" id="IPR051406">
    <property type="entry name" value="PLD_domain"/>
</dbReference>
<dbReference type="CDD" id="cd09173">
    <property type="entry name" value="PLDc_Nuc_like_unchar1_2"/>
    <property type="match status" value="1"/>
</dbReference>
<dbReference type="GO" id="GO:0004630">
    <property type="term" value="F:phospholipase D activity"/>
    <property type="evidence" value="ECO:0007669"/>
    <property type="project" value="UniProtKB-EC"/>
</dbReference>
<reference evidence="8 9" key="1">
    <citation type="journal article" date="2019" name="Front. Microbiol.">
        <title>Genomes of Neutrophilic Sulfur-Oxidizing Chemolithoautotrophs Representing 9 Proteobacterial Species From 8 Genera.</title>
        <authorList>
            <person name="Watanabe T."/>
            <person name="Kojima H."/>
            <person name="Umezawa K."/>
            <person name="Hori C."/>
            <person name="Takasuka T.E."/>
            <person name="Kato Y."/>
            <person name="Fukui M."/>
        </authorList>
    </citation>
    <scope>NUCLEOTIDE SEQUENCE [LARGE SCALE GENOMIC DNA]</scope>
    <source>
        <strain evidence="8 9">TTN</strain>
    </source>
</reference>
<dbReference type="GO" id="GO:0016891">
    <property type="term" value="F:RNA endonuclease activity producing 5'-phosphomonoesters, hydrolytic mechanism"/>
    <property type="evidence" value="ECO:0007669"/>
    <property type="project" value="TreeGrafter"/>
</dbReference>
<evidence type="ECO:0000256" key="4">
    <source>
        <dbReference type="ARBA" id="ARBA00022801"/>
    </source>
</evidence>
<comment type="caution">
    <text evidence="8">The sequence shown here is derived from an EMBL/GenBank/DDBJ whole genome shotgun (WGS) entry which is preliminary data.</text>
</comment>
<dbReference type="EMBL" id="BGOW01000036">
    <property type="protein sequence ID" value="GCB02243.1"/>
    <property type="molecule type" value="Genomic_DNA"/>
</dbReference>
<evidence type="ECO:0000256" key="3">
    <source>
        <dbReference type="ARBA" id="ARBA00012027"/>
    </source>
</evidence>
<dbReference type="InterPro" id="IPR001736">
    <property type="entry name" value="PLipase_D/transphosphatidylase"/>
</dbReference>
<keyword evidence="4" id="KW-0378">Hydrolase</keyword>
<dbReference type="Proteomes" id="UP000286806">
    <property type="component" value="Unassembled WGS sequence"/>
</dbReference>
<dbReference type="InterPro" id="IPR025202">
    <property type="entry name" value="PLD-like_dom"/>
</dbReference>
<dbReference type="PANTHER" id="PTHR43856">
    <property type="entry name" value="CARDIOLIPIN HYDROLASE"/>
    <property type="match status" value="1"/>
</dbReference>
<organism evidence="8 9">
    <name type="scientific">Sulfuriferula multivorans</name>
    <dbReference type="NCBI Taxonomy" id="1559896"/>
    <lineage>
        <taxon>Bacteria</taxon>
        <taxon>Pseudomonadati</taxon>
        <taxon>Pseudomonadota</taxon>
        <taxon>Betaproteobacteria</taxon>
        <taxon>Nitrosomonadales</taxon>
        <taxon>Sulfuricellaceae</taxon>
        <taxon>Sulfuriferula</taxon>
    </lineage>
</organism>
<dbReference type="AlphaFoldDB" id="A0A401JYY5"/>
<keyword evidence="9" id="KW-1185">Reference proteome</keyword>
<dbReference type="EC" id="3.1.4.4" evidence="3"/>
<proteinExistence type="inferred from homology"/>
<evidence type="ECO:0000256" key="5">
    <source>
        <dbReference type="ARBA" id="ARBA00022963"/>
    </source>
</evidence>
<keyword evidence="5" id="KW-0442">Lipid degradation</keyword>
<dbReference type="PANTHER" id="PTHR43856:SF1">
    <property type="entry name" value="MITOCHONDRIAL CARDIOLIPIN HYDROLASE"/>
    <property type="match status" value="1"/>
</dbReference>
<dbReference type="SUPFAM" id="SSF56024">
    <property type="entry name" value="Phospholipase D/nuclease"/>
    <property type="match status" value="2"/>
</dbReference>
<sequence length="567" mass="62703">MAVNIKVSVYTNSDDAFVAWAPSAFIPGCRGFLLERASKTRAGEKVVQVENRLGFKKDKPKSGDHEPSSKWPFQRFNWTDHAVNVGNEVRYRVTAMIDDGSGRPYKKGVASNWTPWATLTPDAGGGFSCYFNRGLVLSQFVARYLKDKKLTPAAFKAQLKKSVDPKFRAFLAGDLGARLLDILSHAKDGDTQLHAALYELGDTQLEDAMIALKSHLHLILANGSDKSGDGNRAARQHLNDGEIPTINRLLKSKGLGHNKFAVLSDAKGPRAVWTGSTNWSTTGLCTQINNALLIEHKGVAKLYRQQWDRLQAASPPELDPAGFPAALVDANDTPHTLSVGKAQTTVWFTRTSDGRDMDALRELISSAKDSILFLMFSPGKQGLHTLIGQRANETNMYVRGVVSTLGNETGDSDKSVLDVRLLSSDRKFAPDRYTIVQPQGVDTALGPWLAEVTRKNFLSQVGHAIVHSKVLVIDPLSDNPVVVTGSHNFSAPASEKNDENLVIVRGQKKLARAYAAYVMSVYQHYRYRSYIREMLAQGKIPWSYLDDDDQWLKDELKSKALEIGYWS</sequence>
<evidence type="ECO:0000256" key="6">
    <source>
        <dbReference type="ARBA" id="ARBA00023098"/>
    </source>
</evidence>
<dbReference type="Pfam" id="PF13091">
    <property type="entry name" value="PLDc_2"/>
    <property type="match status" value="1"/>
</dbReference>
<dbReference type="GO" id="GO:0016042">
    <property type="term" value="P:lipid catabolic process"/>
    <property type="evidence" value="ECO:0007669"/>
    <property type="project" value="UniProtKB-KW"/>
</dbReference>
<dbReference type="Gene3D" id="3.30.870.10">
    <property type="entry name" value="Endonuclease Chain A"/>
    <property type="match status" value="2"/>
</dbReference>
<accession>A0A401JYY5</accession>
<comment type="similarity">
    <text evidence="2">Belongs to the phospholipase D family.</text>
</comment>
<gene>
    <name evidence="8" type="ORF">SFMTTN_3065</name>
</gene>
<evidence type="ECO:0000256" key="1">
    <source>
        <dbReference type="ARBA" id="ARBA00000798"/>
    </source>
</evidence>
<dbReference type="GO" id="GO:0006793">
    <property type="term" value="P:phosphorus metabolic process"/>
    <property type="evidence" value="ECO:0007669"/>
    <property type="project" value="UniProtKB-ARBA"/>
</dbReference>
<keyword evidence="6" id="KW-0443">Lipid metabolism</keyword>
<evidence type="ECO:0000256" key="2">
    <source>
        <dbReference type="ARBA" id="ARBA00008664"/>
    </source>
</evidence>
<evidence type="ECO:0000313" key="8">
    <source>
        <dbReference type="EMBL" id="GCB02243.1"/>
    </source>
</evidence>
<dbReference type="PROSITE" id="PS50035">
    <property type="entry name" value="PLD"/>
    <property type="match status" value="1"/>
</dbReference>
<feature type="domain" description="PLD phosphodiesterase" evidence="7">
    <location>
        <begin position="462"/>
        <end position="493"/>
    </location>
</feature>
<name>A0A401JYY5_9PROT</name>
<evidence type="ECO:0000313" key="9">
    <source>
        <dbReference type="Proteomes" id="UP000286806"/>
    </source>
</evidence>
<comment type="catalytic activity">
    <reaction evidence="1">
        <text>a 1,2-diacyl-sn-glycero-3-phosphocholine + H2O = a 1,2-diacyl-sn-glycero-3-phosphate + choline + H(+)</text>
        <dbReference type="Rhea" id="RHEA:14445"/>
        <dbReference type="ChEBI" id="CHEBI:15354"/>
        <dbReference type="ChEBI" id="CHEBI:15377"/>
        <dbReference type="ChEBI" id="CHEBI:15378"/>
        <dbReference type="ChEBI" id="CHEBI:57643"/>
        <dbReference type="ChEBI" id="CHEBI:58608"/>
        <dbReference type="EC" id="3.1.4.4"/>
    </reaction>
</comment>
<protein>
    <recommendedName>
        <fullName evidence="3">phospholipase D</fullName>
        <ecNumber evidence="3">3.1.4.4</ecNumber>
    </recommendedName>
</protein>
<evidence type="ECO:0000259" key="7">
    <source>
        <dbReference type="PROSITE" id="PS50035"/>
    </source>
</evidence>